<feature type="compositionally biased region" description="Basic residues" evidence="1">
    <location>
        <begin position="70"/>
        <end position="82"/>
    </location>
</feature>
<evidence type="ECO:0000256" key="1">
    <source>
        <dbReference type="SAM" id="MobiDB-lite"/>
    </source>
</evidence>
<reference evidence="2" key="1">
    <citation type="journal article" date="2022" name="bioRxiv">
        <title>Sequencing and chromosome-scale assembly of the giantPleurodeles waltlgenome.</title>
        <authorList>
            <person name="Brown T."/>
            <person name="Elewa A."/>
            <person name="Iarovenko S."/>
            <person name="Subramanian E."/>
            <person name="Araus A.J."/>
            <person name="Petzold A."/>
            <person name="Susuki M."/>
            <person name="Suzuki K.-i.T."/>
            <person name="Hayashi T."/>
            <person name="Toyoda A."/>
            <person name="Oliveira C."/>
            <person name="Osipova E."/>
            <person name="Leigh N.D."/>
            <person name="Simon A."/>
            <person name="Yun M.H."/>
        </authorList>
    </citation>
    <scope>NUCLEOTIDE SEQUENCE</scope>
    <source>
        <strain evidence="2">20211129_DDA</strain>
        <tissue evidence="2">Liver</tissue>
    </source>
</reference>
<sequence>MQNPGAKLELDIEKIIKAAREVATTRSKNWILKQIRGSGTDEGKTQEEHDSNRASSTVQDSEELPNESKKRQRNTSRGAKKGNKGDAGDLPETGTPGPSKKAKVNNGEQISMIVQECL</sequence>
<feature type="compositionally biased region" description="Basic and acidic residues" evidence="1">
    <location>
        <begin position="39"/>
        <end position="52"/>
    </location>
</feature>
<dbReference type="Proteomes" id="UP001066276">
    <property type="component" value="Chromosome 4_2"/>
</dbReference>
<proteinExistence type="predicted"/>
<comment type="caution">
    <text evidence="2">The sequence shown here is derived from an EMBL/GenBank/DDBJ whole genome shotgun (WGS) entry which is preliminary data.</text>
</comment>
<protein>
    <submittedName>
        <fullName evidence="2">Uncharacterized protein</fullName>
    </submittedName>
</protein>
<name>A0AAV7SET5_PLEWA</name>
<dbReference type="AlphaFoldDB" id="A0AAV7SET5"/>
<accession>A0AAV7SET5</accession>
<dbReference type="EMBL" id="JANPWB010000008">
    <property type="protein sequence ID" value="KAJ1161773.1"/>
    <property type="molecule type" value="Genomic_DNA"/>
</dbReference>
<organism evidence="2 3">
    <name type="scientific">Pleurodeles waltl</name>
    <name type="common">Iberian ribbed newt</name>
    <dbReference type="NCBI Taxonomy" id="8319"/>
    <lineage>
        <taxon>Eukaryota</taxon>
        <taxon>Metazoa</taxon>
        <taxon>Chordata</taxon>
        <taxon>Craniata</taxon>
        <taxon>Vertebrata</taxon>
        <taxon>Euteleostomi</taxon>
        <taxon>Amphibia</taxon>
        <taxon>Batrachia</taxon>
        <taxon>Caudata</taxon>
        <taxon>Salamandroidea</taxon>
        <taxon>Salamandridae</taxon>
        <taxon>Pleurodelinae</taxon>
        <taxon>Pleurodeles</taxon>
    </lineage>
</organism>
<feature type="region of interest" description="Disordered" evidence="1">
    <location>
        <begin position="26"/>
        <end position="118"/>
    </location>
</feature>
<evidence type="ECO:0000313" key="3">
    <source>
        <dbReference type="Proteomes" id="UP001066276"/>
    </source>
</evidence>
<evidence type="ECO:0000313" key="2">
    <source>
        <dbReference type="EMBL" id="KAJ1161773.1"/>
    </source>
</evidence>
<keyword evidence="3" id="KW-1185">Reference proteome</keyword>
<gene>
    <name evidence="2" type="ORF">NDU88_002254</name>
</gene>